<evidence type="ECO:0000256" key="1">
    <source>
        <dbReference type="ARBA" id="ARBA00022617"/>
    </source>
</evidence>
<name>A0A8S1HH21_9PELO</name>
<gene>
    <name evidence="6" type="ORF">CAUJ_LOCUS11825</name>
</gene>
<dbReference type="OrthoDB" id="260519at2759"/>
<evidence type="ECO:0000313" key="6">
    <source>
        <dbReference type="EMBL" id="CAD6195907.1"/>
    </source>
</evidence>
<keyword evidence="1" id="KW-0349">Heme</keyword>
<evidence type="ECO:0000256" key="3">
    <source>
        <dbReference type="ARBA" id="ARBA00023004"/>
    </source>
</evidence>
<dbReference type="AlphaFoldDB" id="A0A8S1HH21"/>
<dbReference type="PROSITE" id="PS50255">
    <property type="entry name" value="CYTOCHROME_B5_2"/>
    <property type="match status" value="1"/>
</dbReference>
<reference evidence="6" key="1">
    <citation type="submission" date="2020-10" db="EMBL/GenBank/DDBJ databases">
        <authorList>
            <person name="Kikuchi T."/>
        </authorList>
    </citation>
    <scope>NUCLEOTIDE SEQUENCE</scope>
    <source>
        <strain evidence="6">NKZ352</strain>
    </source>
</reference>
<accession>A0A8S1HH21</accession>
<evidence type="ECO:0000256" key="2">
    <source>
        <dbReference type="ARBA" id="ARBA00022723"/>
    </source>
</evidence>
<dbReference type="Pfam" id="PF00173">
    <property type="entry name" value="Cyt-b5"/>
    <property type="match status" value="1"/>
</dbReference>
<comment type="caution">
    <text evidence="6">The sequence shown here is derived from an EMBL/GenBank/DDBJ whole genome shotgun (WGS) entry which is preliminary data.</text>
</comment>
<dbReference type="PANTHER" id="PTHR19359:SF95">
    <property type="entry name" value="CYTOCHROME B5 TYPE B"/>
    <property type="match status" value="1"/>
</dbReference>
<dbReference type="InterPro" id="IPR050668">
    <property type="entry name" value="Cytochrome_b5"/>
</dbReference>
<dbReference type="SMART" id="SM01117">
    <property type="entry name" value="Cyt-b5"/>
    <property type="match status" value="1"/>
</dbReference>
<evidence type="ECO:0000259" key="5">
    <source>
        <dbReference type="PROSITE" id="PS50255"/>
    </source>
</evidence>
<dbReference type="InterPro" id="IPR001199">
    <property type="entry name" value="Cyt_B5-like_heme/steroid-bd"/>
</dbReference>
<dbReference type="GO" id="GO:0046872">
    <property type="term" value="F:metal ion binding"/>
    <property type="evidence" value="ECO:0007669"/>
    <property type="project" value="UniProtKB-KW"/>
</dbReference>
<dbReference type="SUPFAM" id="SSF55856">
    <property type="entry name" value="Cytochrome b5-like heme/steroid binding domain"/>
    <property type="match status" value="1"/>
</dbReference>
<sequence>MTKYFSANEVARHCTHDDLWIIYGNKVYDLTPYYKEHPGGTALLRYAGKNATSALPMVNSHGIAWNFITKKLEECQIGILK</sequence>
<dbReference type="PANTHER" id="PTHR19359">
    <property type="entry name" value="CYTOCHROME B5"/>
    <property type="match status" value="1"/>
</dbReference>
<feature type="domain" description="Cytochrome b5 heme-binding" evidence="5">
    <location>
        <begin position="2"/>
        <end position="81"/>
    </location>
</feature>
<keyword evidence="2" id="KW-0479">Metal-binding</keyword>
<organism evidence="6 7">
    <name type="scientific">Caenorhabditis auriculariae</name>
    <dbReference type="NCBI Taxonomy" id="2777116"/>
    <lineage>
        <taxon>Eukaryota</taxon>
        <taxon>Metazoa</taxon>
        <taxon>Ecdysozoa</taxon>
        <taxon>Nematoda</taxon>
        <taxon>Chromadorea</taxon>
        <taxon>Rhabditida</taxon>
        <taxon>Rhabditina</taxon>
        <taxon>Rhabditomorpha</taxon>
        <taxon>Rhabditoidea</taxon>
        <taxon>Rhabditidae</taxon>
        <taxon>Peloderinae</taxon>
        <taxon>Caenorhabditis</taxon>
    </lineage>
</organism>
<protein>
    <recommendedName>
        <fullName evidence="5">Cytochrome b5 heme-binding domain-containing protein</fullName>
    </recommendedName>
</protein>
<proteinExistence type="inferred from homology"/>
<keyword evidence="7" id="KW-1185">Reference proteome</keyword>
<comment type="similarity">
    <text evidence="4">Belongs to the cytochrome b5 family.</text>
</comment>
<dbReference type="Proteomes" id="UP000835052">
    <property type="component" value="Unassembled WGS sequence"/>
</dbReference>
<evidence type="ECO:0000256" key="4">
    <source>
        <dbReference type="ARBA" id="ARBA00038168"/>
    </source>
</evidence>
<keyword evidence="3" id="KW-0408">Iron</keyword>
<dbReference type="InterPro" id="IPR036400">
    <property type="entry name" value="Cyt_B5-like_heme/steroid_sf"/>
</dbReference>
<dbReference type="GO" id="GO:0016020">
    <property type="term" value="C:membrane"/>
    <property type="evidence" value="ECO:0007669"/>
    <property type="project" value="TreeGrafter"/>
</dbReference>
<dbReference type="Gene3D" id="3.10.120.10">
    <property type="entry name" value="Cytochrome b5-like heme/steroid binding domain"/>
    <property type="match status" value="1"/>
</dbReference>
<dbReference type="EMBL" id="CAJGYM010000062">
    <property type="protein sequence ID" value="CAD6195907.1"/>
    <property type="molecule type" value="Genomic_DNA"/>
</dbReference>
<evidence type="ECO:0000313" key="7">
    <source>
        <dbReference type="Proteomes" id="UP000835052"/>
    </source>
</evidence>
<dbReference type="GO" id="GO:0020037">
    <property type="term" value="F:heme binding"/>
    <property type="evidence" value="ECO:0007669"/>
    <property type="project" value="TreeGrafter"/>
</dbReference>